<sequence>MLTPPPPEQTPDARRGASPRSGPLAGPLLKAAGLSAALAAVLVALLALFILPSLKSGAHDLPVGIVGTSATTGPVEQGLAELDDEAYEVRDVATAAELKEAIRDRELVGGLVVTEEGIETVVATAGSPAISGSLISTAQALGQASGTPVSVTDLVPLPADDPTGVGIGGLAFPLVFGGIVPVVAFGAVFANRAGWRLGALIGFSLVGGGVVAAVLQFWFGSIESAFWPVAGAMALGIAALAVPLSGLQALFGSKGFSIAAASMMFLGNPLSGIATTGAWLPTGLGAFGQLLPPGAAGTLVRAAAYFDGAGGLGAALTLSAWVLAGLALHVLAGRRTARTEQPGTGSPAEPAPAAV</sequence>
<feature type="transmembrane region" description="Helical" evidence="2">
    <location>
        <begin position="225"/>
        <end position="244"/>
    </location>
</feature>
<protein>
    <recommendedName>
        <fullName evidence="5">ABC transporter permease</fullName>
    </recommendedName>
</protein>
<evidence type="ECO:0000256" key="1">
    <source>
        <dbReference type="SAM" id="MobiDB-lite"/>
    </source>
</evidence>
<proteinExistence type="predicted"/>
<dbReference type="RefSeq" id="WP_205291018.1">
    <property type="nucleotide sequence ID" value="NZ_CP074406.1"/>
</dbReference>
<keyword evidence="2" id="KW-0472">Membrane</keyword>
<dbReference type="EMBL" id="JAERTX010000005">
    <property type="protein sequence ID" value="MBM9459713.1"/>
    <property type="molecule type" value="Genomic_DNA"/>
</dbReference>
<dbReference type="Proteomes" id="UP000663791">
    <property type="component" value="Unassembled WGS sequence"/>
</dbReference>
<evidence type="ECO:0008006" key="5">
    <source>
        <dbReference type="Google" id="ProtNLM"/>
    </source>
</evidence>
<feature type="transmembrane region" description="Helical" evidence="2">
    <location>
        <begin position="309"/>
        <end position="332"/>
    </location>
</feature>
<evidence type="ECO:0000313" key="3">
    <source>
        <dbReference type="EMBL" id="MBM9459713.1"/>
    </source>
</evidence>
<evidence type="ECO:0000256" key="2">
    <source>
        <dbReference type="SAM" id="Phobius"/>
    </source>
</evidence>
<feature type="transmembrane region" description="Helical" evidence="2">
    <location>
        <begin position="28"/>
        <end position="51"/>
    </location>
</feature>
<feature type="transmembrane region" description="Helical" evidence="2">
    <location>
        <begin position="197"/>
        <end position="219"/>
    </location>
</feature>
<dbReference type="AlphaFoldDB" id="A0A938Y7P7"/>
<comment type="caution">
    <text evidence="3">The sequence shown here is derived from an EMBL/GenBank/DDBJ whole genome shotgun (WGS) entry which is preliminary data.</text>
</comment>
<keyword evidence="2" id="KW-0812">Transmembrane</keyword>
<name>A0A938Y7P7_9ACTN</name>
<reference evidence="3" key="1">
    <citation type="submission" date="2021-01" db="EMBL/GenBank/DDBJ databases">
        <title>Novel species in genus Nocardioides.</title>
        <authorList>
            <person name="Zhang G."/>
        </authorList>
    </citation>
    <scope>NUCLEOTIDE SEQUENCE</scope>
    <source>
        <strain evidence="3">Zg-536</strain>
    </source>
</reference>
<accession>A0A938Y7P7</accession>
<keyword evidence="2" id="KW-1133">Transmembrane helix</keyword>
<feature type="transmembrane region" description="Helical" evidence="2">
    <location>
        <begin position="256"/>
        <end position="280"/>
    </location>
</feature>
<organism evidence="3 4">
    <name type="scientific">Nocardioides faecalis</name>
    <dbReference type="NCBI Taxonomy" id="2803858"/>
    <lineage>
        <taxon>Bacteria</taxon>
        <taxon>Bacillati</taxon>
        <taxon>Actinomycetota</taxon>
        <taxon>Actinomycetes</taxon>
        <taxon>Propionibacteriales</taxon>
        <taxon>Nocardioidaceae</taxon>
        <taxon>Nocardioides</taxon>
    </lineage>
</organism>
<feature type="region of interest" description="Disordered" evidence="1">
    <location>
        <begin position="1"/>
        <end position="22"/>
    </location>
</feature>
<keyword evidence="4" id="KW-1185">Reference proteome</keyword>
<feature type="transmembrane region" description="Helical" evidence="2">
    <location>
        <begin position="170"/>
        <end position="190"/>
    </location>
</feature>
<gene>
    <name evidence="3" type="ORF">JK386_07340</name>
</gene>
<evidence type="ECO:0000313" key="4">
    <source>
        <dbReference type="Proteomes" id="UP000663791"/>
    </source>
</evidence>